<proteinExistence type="predicted"/>
<protein>
    <submittedName>
        <fullName evidence="1">Uncharacterized protein</fullName>
    </submittedName>
</protein>
<organism evidence="1 2">
    <name type="scientific">Pistacia integerrima</name>
    <dbReference type="NCBI Taxonomy" id="434235"/>
    <lineage>
        <taxon>Eukaryota</taxon>
        <taxon>Viridiplantae</taxon>
        <taxon>Streptophyta</taxon>
        <taxon>Embryophyta</taxon>
        <taxon>Tracheophyta</taxon>
        <taxon>Spermatophyta</taxon>
        <taxon>Magnoliopsida</taxon>
        <taxon>eudicotyledons</taxon>
        <taxon>Gunneridae</taxon>
        <taxon>Pentapetalae</taxon>
        <taxon>rosids</taxon>
        <taxon>malvids</taxon>
        <taxon>Sapindales</taxon>
        <taxon>Anacardiaceae</taxon>
        <taxon>Pistacia</taxon>
    </lineage>
</organism>
<sequence>MDTFISLPNSKSKKLLKDQHASGGVDIISKLSDNILLYILSFLPISDVLRTAALSKRWKYLWASIFDIDVDETSYTLVSGMETSFLESVERLLIRRDSSHVRKFRLILRTSITASRVISWVFATLLYKVQELELSLPFETLLLLPNALFTSESLSVLKLDMIIFKVPSLIRLSNLKALHLTVTFPSDESTERFFSGCPVLQDLFLDNCSWQHNKRITLSIPTLRTLTIFYCPSFPEKLLDCVITICAENLMSFECTSYLIFELVLCNLSSLADACIDVTVLSYERQEFPQRAIELLGGIHHVKSLTLWSNTLEEFDPESEWSSIVPQCIKFCLKTIRILHLKGSDTELIWLKYFLGNTNVLERVTILCSESLQADLEKQKKINNEVQAIRKGLVSCVVEFL</sequence>
<name>A0ACC0Z5Q3_9ROSI</name>
<keyword evidence="2" id="KW-1185">Reference proteome</keyword>
<comment type="caution">
    <text evidence="1">The sequence shown here is derived from an EMBL/GenBank/DDBJ whole genome shotgun (WGS) entry which is preliminary data.</text>
</comment>
<accession>A0ACC0Z5Q3</accession>
<evidence type="ECO:0000313" key="1">
    <source>
        <dbReference type="EMBL" id="KAJ0046274.1"/>
    </source>
</evidence>
<dbReference type="Proteomes" id="UP001163603">
    <property type="component" value="Chromosome 3"/>
</dbReference>
<reference evidence="2" key="1">
    <citation type="journal article" date="2023" name="G3 (Bethesda)">
        <title>Genome assembly and association tests identify interacting loci associated with vigor, precocity, and sex in interspecific pistachio rootstocks.</title>
        <authorList>
            <person name="Palmer W."/>
            <person name="Jacygrad E."/>
            <person name="Sagayaradj S."/>
            <person name="Cavanaugh K."/>
            <person name="Han R."/>
            <person name="Bertier L."/>
            <person name="Beede B."/>
            <person name="Kafkas S."/>
            <person name="Golino D."/>
            <person name="Preece J."/>
            <person name="Michelmore R."/>
        </authorList>
    </citation>
    <scope>NUCLEOTIDE SEQUENCE [LARGE SCALE GENOMIC DNA]</scope>
</reference>
<evidence type="ECO:0000313" key="2">
    <source>
        <dbReference type="Proteomes" id="UP001163603"/>
    </source>
</evidence>
<dbReference type="EMBL" id="CM047738">
    <property type="protein sequence ID" value="KAJ0046274.1"/>
    <property type="molecule type" value="Genomic_DNA"/>
</dbReference>
<gene>
    <name evidence="1" type="ORF">Pint_04910</name>
</gene>